<evidence type="ECO:0000256" key="1">
    <source>
        <dbReference type="SAM" id="MobiDB-lite"/>
    </source>
</evidence>
<feature type="compositionally biased region" description="Basic and acidic residues" evidence="1">
    <location>
        <begin position="200"/>
        <end position="217"/>
    </location>
</feature>
<evidence type="ECO:0000313" key="3">
    <source>
        <dbReference type="Proteomes" id="UP001159405"/>
    </source>
</evidence>
<feature type="compositionally biased region" description="Polar residues" evidence="1">
    <location>
        <begin position="237"/>
        <end position="246"/>
    </location>
</feature>
<feature type="compositionally biased region" description="Polar residues" evidence="1">
    <location>
        <begin position="167"/>
        <end position="180"/>
    </location>
</feature>
<comment type="caution">
    <text evidence="2">The sequence shown here is derived from an EMBL/GenBank/DDBJ whole genome shotgun (WGS) entry which is preliminary data.</text>
</comment>
<feature type="compositionally biased region" description="Polar residues" evidence="1">
    <location>
        <begin position="218"/>
        <end position="228"/>
    </location>
</feature>
<reference evidence="2 3" key="1">
    <citation type="submission" date="2022-05" db="EMBL/GenBank/DDBJ databases">
        <authorList>
            <consortium name="Genoscope - CEA"/>
            <person name="William W."/>
        </authorList>
    </citation>
    <scope>NUCLEOTIDE SEQUENCE [LARGE SCALE GENOMIC DNA]</scope>
</reference>
<name>A0ABN8S1N6_9CNID</name>
<organism evidence="2 3">
    <name type="scientific">Porites lobata</name>
    <dbReference type="NCBI Taxonomy" id="104759"/>
    <lineage>
        <taxon>Eukaryota</taxon>
        <taxon>Metazoa</taxon>
        <taxon>Cnidaria</taxon>
        <taxon>Anthozoa</taxon>
        <taxon>Hexacorallia</taxon>
        <taxon>Scleractinia</taxon>
        <taxon>Fungiina</taxon>
        <taxon>Poritidae</taxon>
        <taxon>Porites</taxon>
    </lineage>
</organism>
<dbReference type="Proteomes" id="UP001159405">
    <property type="component" value="Unassembled WGS sequence"/>
</dbReference>
<feature type="region of interest" description="Disordered" evidence="1">
    <location>
        <begin position="198"/>
        <end position="252"/>
    </location>
</feature>
<protein>
    <submittedName>
        <fullName evidence="2">Uncharacterized protein</fullName>
    </submittedName>
</protein>
<evidence type="ECO:0000313" key="2">
    <source>
        <dbReference type="EMBL" id="CAH3183677.1"/>
    </source>
</evidence>
<accession>A0ABN8S1N6</accession>
<feature type="region of interest" description="Disordered" evidence="1">
    <location>
        <begin position="155"/>
        <end position="186"/>
    </location>
</feature>
<sequence length="287" mass="32680">MDRAMVSKFTFYQRMETNMYLSIILFSKPSRPLRPLLPPVVPTPSPACPVFKELTVRRKIVQQKKPFNERKLNPIEKERVGRVQGMISAHEQGLRRLQKGRKQAIETRRALDRIMKRVALERAETKEASNEAFSYLIARQKEKQKELRDWVGSLKESGGKSRALMQKMTSESVTKNSVKGSQDGGALGLKVETAVTVRANDTESTDKSGNERSRSNSDPRCQGNTITSRADRMTFDGINQETTPSPSKRRHWRFGDTKTIKMKFSPNNKLVNTFDHGSVEDGFYVDL</sequence>
<dbReference type="EMBL" id="CALNXK010000360">
    <property type="protein sequence ID" value="CAH3183677.1"/>
    <property type="molecule type" value="Genomic_DNA"/>
</dbReference>
<gene>
    <name evidence="2" type="ORF">PLOB_00029046</name>
</gene>
<proteinExistence type="predicted"/>
<keyword evidence="3" id="KW-1185">Reference proteome</keyword>